<reference evidence="1" key="2">
    <citation type="journal article" date="2015" name="Data Brief">
        <title>Shoot transcriptome of the giant reed, Arundo donax.</title>
        <authorList>
            <person name="Barrero R.A."/>
            <person name="Guerrero F.D."/>
            <person name="Moolhuijzen P."/>
            <person name="Goolsby J.A."/>
            <person name="Tidwell J."/>
            <person name="Bellgard S.E."/>
            <person name="Bellgard M.I."/>
        </authorList>
    </citation>
    <scope>NUCLEOTIDE SEQUENCE</scope>
    <source>
        <tissue evidence="1">Shoot tissue taken approximately 20 cm above the soil surface</tissue>
    </source>
</reference>
<protein>
    <submittedName>
        <fullName evidence="1">Uncharacterized protein</fullName>
    </submittedName>
</protein>
<sequence length="24" mass="2820">MHDNIDFHNIALDETKEIQSFTNS</sequence>
<name>A0A0A9G7V7_ARUDO</name>
<proteinExistence type="predicted"/>
<reference evidence="1" key="1">
    <citation type="submission" date="2014-09" db="EMBL/GenBank/DDBJ databases">
        <authorList>
            <person name="Magalhaes I.L.F."/>
            <person name="Oliveira U."/>
            <person name="Santos F.R."/>
            <person name="Vidigal T.H.D.A."/>
            <person name="Brescovit A.D."/>
            <person name="Santos A.J."/>
        </authorList>
    </citation>
    <scope>NUCLEOTIDE SEQUENCE</scope>
    <source>
        <tissue evidence="1">Shoot tissue taken approximately 20 cm above the soil surface</tissue>
    </source>
</reference>
<evidence type="ECO:0000313" key="1">
    <source>
        <dbReference type="EMBL" id="JAE16783.1"/>
    </source>
</evidence>
<organism evidence="1">
    <name type="scientific">Arundo donax</name>
    <name type="common">Giant reed</name>
    <name type="synonym">Donax arundinaceus</name>
    <dbReference type="NCBI Taxonomy" id="35708"/>
    <lineage>
        <taxon>Eukaryota</taxon>
        <taxon>Viridiplantae</taxon>
        <taxon>Streptophyta</taxon>
        <taxon>Embryophyta</taxon>
        <taxon>Tracheophyta</taxon>
        <taxon>Spermatophyta</taxon>
        <taxon>Magnoliopsida</taxon>
        <taxon>Liliopsida</taxon>
        <taxon>Poales</taxon>
        <taxon>Poaceae</taxon>
        <taxon>PACMAD clade</taxon>
        <taxon>Arundinoideae</taxon>
        <taxon>Arundineae</taxon>
        <taxon>Arundo</taxon>
    </lineage>
</organism>
<dbReference type="AlphaFoldDB" id="A0A0A9G7V7"/>
<accession>A0A0A9G7V7</accession>
<dbReference type="EMBL" id="GBRH01181113">
    <property type="protein sequence ID" value="JAE16783.1"/>
    <property type="molecule type" value="Transcribed_RNA"/>
</dbReference>